<dbReference type="AlphaFoldDB" id="M2BBT9"/>
<dbReference type="EMBL" id="AGDZ01000039">
    <property type="protein sequence ID" value="EMB19544.1"/>
    <property type="molecule type" value="Genomic_DNA"/>
</dbReference>
<reference evidence="1 2" key="1">
    <citation type="submission" date="2012-01" db="EMBL/GenBank/DDBJ databases">
        <title>The Genome Sequence of Treponema denticola SP33.</title>
        <authorList>
            <consortium name="The Broad Institute Genome Sequencing Platform"/>
            <person name="Earl A."/>
            <person name="Ward D."/>
            <person name="Feldgarden M."/>
            <person name="Gevers D."/>
            <person name="Blanton J.M."/>
            <person name="Fenno C.J."/>
            <person name="Baranova O.V."/>
            <person name="Mathney J."/>
            <person name="Dewhirst F.E."/>
            <person name="Izard J."/>
            <person name="Young S.K."/>
            <person name="Zeng Q."/>
            <person name="Gargeya S."/>
            <person name="Fitzgerald M."/>
            <person name="Haas B."/>
            <person name="Abouelleil A."/>
            <person name="Alvarado L."/>
            <person name="Arachchi H.M."/>
            <person name="Berlin A."/>
            <person name="Chapman S.B."/>
            <person name="Gearin G."/>
            <person name="Goldberg J."/>
            <person name="Griggs A."/>
            <person name="Gujja S."/>
            <person name="Hansen M."/>
            <person name="Heiman D."/>
            <person name="Howarth C."/>
            <person name="Larimer J."/>
            <person name="Lui A."/>
            <person name="MacDonald P.J.P."/>
            <person name="McCowen C."/>
            <person name="Montmayeur A."/>
            <person name="Murphy C."/>
            <person name="Neiman D."/>
            <person name="Pearson M."/>
            <person name="Priest M."/>
            <person name="Roberts A."/>
            <person name="Saif S."/>
            <person name="Shea T."/>
            <person name="Sisk P."/>
            <person name="Stolte C."/>
            <person name="Sykes S."/>
            <person name="Wortman J."/>
            <person name="Nusbaum C."/>
            <person name="Birren B."/>
        </authorList>
    </citation>
    <scope>NUCLEOTIDE SEQUENCE [LARGE SCALE GENOMIC DNA]</scope>
    <source>
        <strain evidence="1 2">SP33</strain>
    </source>
</reference>
<sequence length="179" mass="21216">MEEINAVGFHANYKDKCKRFIDDKEYLIISEDKDFLGRGMYFWPDYKQAEWWRDTKKDGYIKSDIVSARICTKNVLDITDDDILDMLERLYSSIHNALLKKMSINIKNVKMGIKLDALFKIFNNELSIYDCVYGTTKNDNRPEHKFLEGSKMTRKPEDIILVKKCNILSERKIEIRRDL</sequence>
<dbReference type="PATRIC" id="fig|999437.3.peg.2722"/>
<gene>
    <name evidence="1" type="ORF">HMPREF9733_02644</name>
</gene>
<proteinExistence type="predicted"/>
<protein>
    <submittedName>
        <fullName evidence="1">Uncharacterized protein</fullName>
    </submittedName>
</protein>
<dbReference type="OrthoDB" id="274805at2"/>
<organism evidence="1 2">
    <name type="scientific">Treponema denticola SP33</name>
    <dbReference type="NCBI Taxonomy" id="999437"/>
    <lineage>
        <taxon>Bacteria</taxon>
        <taxon>Pseudomonadati</taxon>
        <taxon>Spirochaetota</taxon>
        <taxon>Spirochaetia</taxon>
        <taxon>Spirochaetales</taxon>
        <taxon>Treponemataceae</taxon>
        <taxon>Treponema</taxon>
    </lineage>
</organism>
<evidence type="ECO:0000313" key="1">
    <source>
        <dbReference type="EMBL" id="EMB19544.1"/>
    </source>
</evidence>
<dbReference type="Proteomes" id="UP000016183">
    <property type="component" value="Unassembled WGS sequence"/>
</dbReference>
<dbReference type="HOGENOM" id="CLU_131411_0_0_12"/>
<evidence type="ECO:0000313" key="2">
    <source>
        <dbReference type="Proteomes" id="UP000016183"/>
    </source>
</evidence>
<dbReference type="RefSeq" id="WP_010697643.1">
    <property type="nucleotide sequence ID" value="NZ_KB442455.1"/>
</dbReference>
<name>M2BBT9_TREDN</name>
<comment type="caution">
    <text evidence="1">The sequence shown here is derived from an EMBL/GenBank/DDBJ whole genome shotgun (WGS) entry which is preliminary data.</text>
</comment>
<accession>M2BBT9</accession>